<dbReference type="Proteomes" id="UP001232148">
    <property type="component" value="Unassembled WGS sequence"/>
</dbReference>
<name>A0AAD9HHH5_9PEZI</name>
<sequence length="59" mass="6560">MPGALCMQANRTRPAEDVRSLATPPAIHPNAYQMDANPAARDERPRMSPSWYARRVGPI</sequence>
<dbReference type="EMBL" id="MU842870">
    <property type="protein sequence ID" value="KAK2028958.1"/>
    <property type="molecule type" value="Genomic_DNA"/>
</dbReference>
<feature type="region of interest" description="Disordered" evidence="1">
    <location>
        <begin position="23"/>
        <end position="59"/>
    </location>
</feature>
<evidence type="ECO:0000313" key="3">
    <source>
        <dbReference type="Proteomes" id="UP001232148"/>
    </source>
</evidence>
<evidence type="ECO:0000313" key="2">
    <source>
        <dbReference type="EMBL" id="KAK2028958.1"/>
    </source>
</evidence>
<evidence type="ECO:0000256" key="1">
    <source>
        <dbReference type="SAM" id="MobiDB-lite"/>
    </source>
</evidence>
<protein>
    <submittedName>
        <fullName evidence="2">Uncharacterized protein</fullName>
    </submittedName>
</protein>
<gene>
    <name evidence="2" type="ORF">LX32DRAFT_639470</name>
</gene>
<accession>A0AAD9HHH5</accession>
<proteinExistence type="predicted"/>
<dbReference type="AlphaFoldDB" id="A0AAD9HHH5"/>
<organism evidence="2 3">
    <name type="scientific">Colletotrichum zoysiae</name>
    <dbReference type="NCBI Taxonomy" id="1216348"/>
    <lineage>
        <taxon>Eukaryota</taxon>
        <taxon>Fungi</taxon>
        <taxon>Dikarya</taxon>
        <taxon>Ascomycota</taxon>
        <taxon>Pezizomycotina</taxon>
        <taxon>Sordariomycetes</taxon>
        <taxon>Hypocreomycetidae</taxon>
        <taxon>Glomerellales</taxon>
        <taxon>Glomerellaceae</taxon>
        <taxon>Colletotrichum</taxon>
        <taxon>Colletotrichum graminicola species complex</taxon>
    </lineage>
</organism>
<keyword evidence="3" id="KW-1185">Reference proteome</keyword>
<reference evidence="2" key="1">
    <citation type="submission" date="2021-06" db="EMBL/GenBank/DDBJ databases">
        <title>Comparative genomics, transcriptomics and evolutionary studies reveal genomic signatures of adaptation to plant cell wall in hemibiotrophic fungi.</title>
        <authorList>
            <consortium name="DOE Joint Genome Institute"/>
            <person name="Baroncelli R."/>
            <person name="Diaz J.F."/>
            <person name="Benocci T."/>
            <person name="Peng M."/>
            <person name="Battaglia E."/>
            <person name="Haridas S."/>
            <person name="Andreopoulos W."/>
            <person name="Labutti K."/>
            <person name="Pangilinan J."/>
            <person name="Floch G.L."/>
            <person name="Makela M.R."/>
            <person name="Henrissat B."/>
            <person name="Grigoriev I.V."/>
            <person name="Crouch J.A."/>
            <person name="De Vries R.P."/>
            <person name="Sukno S.A."/>
            <person name="Thon M.R."/>
        </authorList>
    </citation>
    <scope>NUCLEOTIDE SEQUENCE</scope>
    <source>
        <strain evidence="2">MAFF235873</strain>
    </source>
</reference>
<comment type="caution">
    <text evidence="2">The sequence shown here is derived from an EMBL/GenBank/DDBJ whole genome shotgun (WGS) entry which is preliminary data.</text>
</comment>